<organism evidence="17">
    <name type="scientific">marine sediment metagenome</name>
    <dbReference type="NCBI Taxonomy" id="412755"/>
    <lineage>
        <taxon>unclassified sequences</taxon>
        <taxon>metagenomes</taxon>
        <taxon>ecological metagenomes</taxon>
    </lineage>
</organism>
<dbReference type="GO" id="GO:0008652">
    <property type="term" value="P:amino acid biosynthetic process"/>
    <property type="evidence" value="ECO:0007669"/>
    <property type="project" value="UniProtKB-KW"/>
</dbReference>
<dbReference type="Pfam" id="PF08544">
    <property type="entry name" value="GHMP_kinases_C"/>
    <property type="match status" value="1"/>
</dbReference>
<gene>
    <name evidence="17" type="ORF">S01H4_48495</name>
</gene>
<protein>
    <recommendedName>
        <fullName evidence="5">Shikimate kinase</fullName>
        <ecNumber evidence="4">2.7.1.71</ecNumber>
    </recommendedName>
</protein>
<dbReference type="GO" id="GO:0005737">
    <property type="term" value="C:cytoplasm"/>
    <property type="evidence" value="ECO:0007669"/>
    <property type="project" value="UniProtKB-SubCell"/>
</dbReference>
<evidence type="ECO:0000256" key="5">
    <source>
        <dbReference type="ARBA" id="ARBA00013853"/>
    </source>
</evidence>
<dbReference type="GO" id="GO:0004765">
    <property type="term" value="F:shikimate kinase activity"/>
    <property type="evidence" value="ECO:0007669"/>
    <property type="project" value="UniProtKB-EC"/>
</dbReference>
<dbReference type="InterPro" id="IPR013750">
    <property type="entry name" value="GHMP_kinase_C_dom"/>
</dbReference>
<dbReference type="InterPro" id="IPR006203">
    <property type="entry name" value="GHMP_knse_ATP-bd_CS"/>
</dbReference>
<feature type="non-terminal residue" evidence="17">
    <location>
        <position position="1"/>
    </location>
</feature>
<keyword evidence="10" id="KW-0418">Kinase</keyword>
<dbReference type="InterPro" id="IPR036554">
    <property type="entry name" value="GHMP_kinase_C_sf"/>
</dbReference>
<dbReference type="AlphaFoldDB" id="X1BAF3"/>
<evidence type="ECO:0000256" key="2">
    <source>
        <dbReference type="ARBA" id="ARBA00004842"/>
    </source>
</evidence>
<comment type="pathway">
    <text evidence="2">Metabolic intermediate biosynthesis; chorismate biosynthesis; chorismate from D-erythrose 4-phosphate and phosphoenolpyruvate: step 5/7.</text>
</comment>
<comment type="catalytic activity">
    <reaction evidence="13">
        <text>shikimate + ATP = 3-phosphoshikimate + ADP + H(+)</text>
        <dbReference type="Rhea" id="RHEA:13121"/>
        <dbReference type="ChEBI" id="CHEBI:15378"/>
        <dbReference type="ChEBI" id="CHEBI:30616"/>
        <dbReference type="ChEBI" id="CHEBI:36208"/>
        <dbReference type="ChEBI" id="CHEBI:145989"/>
        <dbReference type="ChEBI" id="CHEBI:456216"/>
        <dbReference type="EC" id="2.7.1.71"/>
    </reaction>
</comment>
<sequence length="216" mass="22469">TYGARVQTRSKVPIAVGLSSSSAAANAAVLATFAALGRKPKPKLVLDLGIDAAFEAGVTITGAFDDAAASFFGFGAVTDNIKRRVLRRFRLDPKLTVLIYVPPMKFHTSRINMARIKPLQKGVKVAHDQAIRGNVFGALTLNGLLYSGALGYDSTIALDALAAGALAAGLTGTGPAVVAIAKSSSAKNIKRAWRGRPGKIIITKPAVEGARIEGCQ</sequence>
<evidence type="ECO:0000256" key="9">
    <source>
        <dbReference type="ARBA" id="ARBA00022741"/>
    </source>
</evidence>
<dbReference type="InterPro" id="IPR010189">
    <property type="entry name" value="SK_arc"/>
</dbReference>
<feature type="domain" description="GHMP kinase C-terminal" evidence="16">
    <location>
        <begin position="153"/>
        <end position="194"/>
    </location>
</feature>
<evidence type="ECO:0000313" key="17">
    <source>
        <dbReference type="EMBL" id="GAG92060.1"/>
    </source>
</evidence>
<evidence type="ECO:0000256" key="6">
    <source>
        <dbReference type="ARBA" id="ARBA00022490"/>
    </source>
</evidence>
<feature type="domain" description="GHMP kinase N-terminal" evidence="15">
    <location>
        <begin position="3"/>
        <end position="73"/>
    </location>
</feature>
<evidence type="ECO:0000256" key="14">
    <source>
        <dbReference type="SAM" id="Phobius"/>
    </source>
</evidence>
<name>X1BAF3_9ZZZZ</name>
<evidence type="ECO:0000259" key="16">
    <source>
        <dbReference type="Pfam" id="PF08544"/>
    </source>
</evidence>
<dbReference type="Gene3D" id="3.30.70.890">
    <property type="entry name" value="GHMP kinase, C-terminal domain"/>
    <property type="match status" value="1"/>
</dbReference>
<dbReference type="SUPFAM" id="SSF55060">
    <property type="entry name" value="GHMP Kinase, C-terminal domain"/>
    <property type="match status" value="1"/>
</dbReference>
<keyword evidence="8" id="KW-0808">Transferase</keyword>
<proteinExistence type="inferred from homology"/>
<keyword evidence="14" id="KW-1133">Transmembrane helix</keyword>
<dbReference type="InterPro" id="IPR020568">
    <property type="entry name" value="Ribosomal_Su5_D2-typ_SF"/>
</dbReference>
<reference evidence="17" key="1">
    <citation type="journal article" date="2014" name="Front. Microbiol.">
        <title>High frequency of phylogenetically diverse reductive dehalogenase-homologous genes in deep subseafloor sedimentary metagenomes.</title>
        <authorList>
            <person name="Kawai M."/>
            <person name="Futagami T."/>
            <person name="Toyoda A."/>
            <person name="Takaki Y."/>
            <person name="Nishi S."/>
            <person name="Hori S."/>
            <person name="Arai W."/>
            <person name="Tsubouchi T."/>
            <person name="Morono Y."/>
            <person name="Uchiyama I."/>
            <person name="Ito T."/>
            <person name="Fujiyama A."/>
            <person name="Inagaki F."/>
            <person name="Takami H."/>
        </authorList>
    </citation>
    <scope>NUCLEOTIDE SEQUENCE</scope>
    <source>
        <strain evidence="17">Expedition CK06-06</strain>
    </source>
</reference>
<evidence type="ECO:0000259" key="15">
    <source>
        <dbReference type="Pfam" id="PF00288"/>
    </source>
</evidence>
<dbReference type="UniPathway" id="UPA00053">
    <property type="reaction ID" value="UER00088"/>
</dbReference>
<accession>X1BAF3</accession>
<dbReference type="GO" id="GO:0005524">
    <property type="term" value="F:ATP binding"/>
    <property type="evidence" value="ECO:0007669"/>
    <property type="project" value="UniProtKB-KW"/>
</dbReference>
<dbReference type="PROSITE" id="PS00627">
    <property type="entry name" value="GHMP_KINASES_ATP"/>
    <property type="match status" value="1"/>
</dbReference>
<dbReference type="PANTHER" id="PTHR20861:SF3">
    <property type="entry name" value="SHIKIMATE KINASE"/>
    <property type="match status" value="1"/>
</dbReference>
<keyword evidence="9" id="KW-0547">Nucleotide-binding</keyword>
<dbReference type="SUPFAM" id="SSF54211">
    <property type="entry name" value="Ribosomal protein S5 domain 2-like"/>
    <property type="match status" value="1"/>
</dbReference>
<evidence type="ECO:0000256" key="10">
    <source>
        <dbReference type="ARBA" id="ARBA00022777"/>
    </source>
</evidence>
<comment type="subcellular location">
    <subcellularLocation>
        <location evidence="1">Cytoplasm</location>
    </subcellularLocation>
</comment>
<dbReference type="HAMAP" id="MF_00370">
    <property type="entry name" value="Shik_kinase_arch"/>
    <property type="match status" value="1"/>
</dbReference>
<keyword evidence="14" id="KW-0472">Membrane</keyword>
<dbReference type="EMBL" id="BART01027349">
    <property type="protein sequence ID" value="GAG92060.1"/>
    <property type="molecule type" value="Genomic_DNA"/>
</dbReference>
<keyword evidence="12" id="KW-0057">Aromatic amino acid biosynthesis</keyword>
<keyword evidence="6" id="KW-0963">Cytoplasm</keyword>
<dbReference type="EC" id="2.7.1.71" evidence="4"/>
<evidence type="ECO:0000256" key="13">
    <source>
        <dbReference type="ARBA" id="ARBA00048567"/>
    </source>
</evidence>
<evidence type="ECO:0000256" key="11">
    <source>
        <dbReference type="ARBA" id="ARBA00022840"/>
    </source>
</evidence>
<dbReference type="InterPro" id="IPR006204">
    <property type="entry name" value="GHMP_kinase_N_dom"/>
</dbReference>
<keyword evidence="11" id="KW-0067">ATP-binding</keyword>
<dbReference type="NCBIfam" id="TIGR01920">
    <property type="entry name" value="Shik_kin_archae"/>
    <property type="match status" value="1"/>
</dbReference>
<evidence type="ECO:0000256" key="1">
    <source>
        <dbReference type="ARBA" id="ARBA00004496"/>
    </source>
</evidence>
<dbReference type="PANTHER" id="PTHR20861">
    <property type="entry name" value="HOMOSERINE/4-DIPHOSPHOCYTIDYL-2-C-METHYL-D-ERYTHRITOL KINASE"/>
    <property type="match status" value="1"/>
</dbReference>
<feature type="transmembrane region" description="Helical" evidence="14">
    <location>
        <begin position="12"/>
        <end position="36"/>
    </location>
</feature>
<keyword evidence="14" id="KW-0812">Transmembrane</keyword>
<evidence type="ECO:0000256" key="7">
    <source>
        <dbReference type="ARBA" id="ARBA00022605"/>
    </source>
</evidence>
<dbReference type="Gene3D" id="3.30.230.10">
    <property type="match status" value="1"/>
</dbReference>
<dbReference type="GO" id="GO:0009423">
    <property type="term" value="P:chorismate biosynthetic process"/>
    <property type="evidence" value="ECO:0007669"/>
    <property type="project" value="UniProtKB-UniPathway"/>
</dbReference>
<dbReference type="Pfam" id="PF00288">
    <property type="entry name" value="GHMP_kinases_N"/>
    <property type="match status" value="1"/>
</dbReference>
<comment type="similarity">
    <text evidence="3">Belongs to the GHMP kinase family. Archaeal shikimate kinase subfamily.</text>
</comment>
<evidence type="ECO:0000256" key="8">
    <source>
        <dbReference type="ARBA" id="ARBA00022679"/>
    </source>
</evidence>
<dbReference type="GO" id="GO:0009073">
    <property type="term" value="P:aromatic amino acid family biosynthetic process"/>
    <property type="evidence" value="ECO:0007669"/>
    <property type="project" value="UniProtKB-KW"/>
</dbReference>
<evidence type="ECO:0000256" key="4">
    <source>
        <dbReference type="ARBA" id="ARBA00012154"/>
    </source>
</evidence>
<keyword evidence="7" id="KW-0028">Amino-acid biosynthesis</keyword>
<evidence type="ECO:0000256" key="12">
    <source>
        <dbReference type="ARBA" id="ARBA00023141"/>
    </source>
</evidence>
<dbReference type="InterPro" id="IPR014721">
    <property type="entry name" value="Ribsml_uS5_D2-typ_fold_subgr"/>
</dbReference>
<comment type="caution">
    <text evidence="17">The sequence shown here is derived from an EMBL/GenBank/DDBJ whole genome shotgun (WGS) entry which is preliminary data.</text>
</comment>
<evidence type="ECO:0000256" key="3">
    <source>
        <dbReference type="ARBA" id="ARBA00010202"/>
    </source>
</evidence>